<dbReference type="SUPFAM" id="SSF57774">
    <property type="entry name" value="Microbial and mitochondrial ADK, insert 'zinc finger' domain"/>
    <property type="match status" value="1"/>
</dbReference>
<dbReference type="Pfam" id="PF05191">
    <property type="entry name" value="ADK_lid"/>
    <property type="match status" value="1"/>
</dbReference>
<keyword evidence="3" id="KW-0418">Kinase</keyword>
<dbReference type="PRINTS" id="PR00094">
    <property type="entry name" value="ADENYLTKNASE"/>
</dbReference>
<dbReference type="InterPro" id="IPR007862">
    <property type="entry name" value="Adenylate_kinase_lid-dom"/>
</dbReference>
<protein>
    <submittedName>
        <fullName evidence="5">Unannotated protein</fullName>
    </submittedName>
</protein>
<dbReference type="Pfam" id="PF00406">
    <property type="entry name" value="ADK"/>
    <property type="match status" value="1"/>
</dbReference>
<evidence type="ECO:0000256" key="3">
    <source>
        <dbReference type="ARBA" id="ARBA00022777"/>
    </source>
</evidence>
<dbReference type="HAMAP" id="MF_00235">
    <property type="entry name" value="Adenylate_kinase_Adk"/>
    <property type="match status" value="1"/>
</dbReference>
<dbReference type="NCBIfam" id="NF001381">
    <property type="entry name" value="PRK00279.1-3"/>
    <property type="match status" value="1"/>
</dbReference>
<dbReference type="GO" id="GO:0005524">
    <property type="term" value="F:ATP binding"/>
    <property type="evidence" value="ECO:0007669"/>
    <property type="project" value="InterPro"/>
</dbReference>
<dbReference type="PROSITE" id="PS00113">
    <property type="entry name" value="ADENYLATE_KINASE"/>
    <property type="match status" value="1"/>
</dbReference>
<proteinExistence type="inferred from homology"/>
<dbReference type="FunFam" id="3.40.50.300:FF:000106">
    <property type="entry name" value="Adenylate kinase mitochondrial"/>
    <property type="match status" value="1"/>
</dbReference>
<evidence type="ECO:0000256" key="1">
    <source>
        <dbReference type="ARBA" id="ARBA00022679"/>
    </source>
</evidence>
<accession>A0A6J6DGW3</accession>
<keyword evidence="1" id="KW-0808">Transferase</keyword>
<dbReference type="PANTHER" id="PTHR23359">
    <property type="entry name" value="NUCLEOTIDE KINASE"/>
    <property type="match status" value="1"/>
</dbReference>
<reference evidence="5" key="1">
    <citation type="submission" date="2020-05" db="EMBL/GenBank/DDBJ databases">
        <authorList>
            <person name="Chiriac C."/>
            <person name="Salcher M."/>
            <person name="Ghai R."/>
            <person name="Kavagutti S V."/>
        </authorList>
    </citation>
    <scope>NUCLEOTIDE SEQUENCE</scope>
</reference>
<evidence type="ECO:0000259" key="4">
    <source>
        <dbReference type="Pfam" id="PF05191"/>
    </source>
</evidence>
<dbReference type="InterPro" id="IPR036193">
    <property type="entry name" value="ADK_active_lid_dom_sf"/>
</dbReference>
<dbReference type="GO" id="GO:0004017">
    <property type="term" value="F:AMP kinase activity"/>
    <property type="evidence" value="ECO:0007669"/>
    <property type="project" value="InterPro"/>
</dbReference>
<dbReference type="InterPro" id="IPR027417">
    <property type="entry name" value="P-loop_NTPase"/>
</dbReference>
<sequence>MINSDERAEMQMNPGARIVLLGRQGAGKGTQCVRLSRHYVVPHISTGDMLRAAVREGTELGKMAKAVIDAGQLVSDEIMVGIVAERLQADDASTRGYILDGFPRTVAQAIALDEITQHKPVGMAIDLVVPRELVLSRLSARRVCRDCGANYQSAGVDPSPWICENCGGDVVQRDDDTPEAINNRLDLYETQTQPLIDYYGQSGRMFHVDGVGSPDDVFDRLTKVVEGLL</sequence>
<organism evidence="5">
    <name type="scientific">freshwater metagenome</name>
    <dbReference type="NCBI Taxonomy" id="449393"/>
    <lineage>
        <taxon>unclassified sequences</taxon>
        <taxon>metagenomes</taxon>
        <taxon>ecological metagenomes</taxon>
    </lineage>
</organism>
<dbReference type="InterPro" id="IPR000850">
    <property type="entry name" value="Adenylat/UMP-CMP_kin"/>
</dbReference>
<dbReference type="EMBL" id="CAEZTC010000119">
    <property type="protein sequence ID" value="CAB4563301.1"/>
    <property type="molecule type" value="Genomic_DNA"/>
</dbReference>
<dbReference type="NCBIfam" id="NF001380">
    <property type="entry name" value="PRK00279.1-2"/>
    <property type="match status" value="1"/>
</dbReference>
<dbReference type="InterPro" id="IPR033690">
    <property type="entry name" value="Adenylat_kinase_CS"/>
</dbReference>
<gene>
    <name evidence="5" type="ORF">UFOPK1572_00971</name>
</gene>
<dbReference type="NCBIfam" id="TIGR01351">
    <property type="entry name" value="adk"/>
    <property type="match status" value="1"/>
</dbReference>
<name>A0A6J6DGW3_9ZZZZ</name>
<dbReference type="Gene3D" id="3.40.50.300">
    <property type="entry name" value="P-loop containing nucleotide triphosphate hydrolases"/>
    <property type="match status" value="1"/>
</dbReference>
<dbReference type="CDD" id="cd01428">
    <property type="entry name" value="ADK"/>
    <property type="match status" value="1"/>
</dbReference>
<dbReference type="InterPro" id="IPR006259">
    <property type="entry name" value="Adenyl_kin_sub"/>
</dbReference>
<keyword evidence="2" id="KW-0547">Nucleotide-binding</keyword>
<dbReference type="SUPFAM" id="SSF52540">
    <property type="entry name" value="P-loop containing nucleoside triphosphate hydrolases"/>
    <property type="match status" value="1"/>
</dbReference>
<evidence type="ECO:0000313" key="5">
    <source>
        <dbReference type="EMBL" id="CAB4563301.1"/>
    </source>
</evidence>
<dbReference type="NCBIfam" id="NF011100">
    <property type="entry name" value="PRK14527.1"/>
    <property type="match status" value="1"/>
</dbReference>
<dbReference type="AlphaFoldDB" id="A0A6J6DGW3"/>
<evidence type="ECO:0000256" key="2">
    <source>
        <dbReference type="ARBA" id="ARBA00022741"/>
    </source>
</evidence>
<feature type="domain" description="Adenylate kinase active site lid" evidence="4">
    <location>
        <begin position="141"/>
        <end position="175"/>
    </location>
</feature>